<name>A0A293LEY1_ORNER</name>
<feature type="coiled-coil region" evidence="1">
    <location>
        <begin position="371"/>
        <end position="398"/>
    </location>
</feature>
<accession>A0A293LEY1</accession>
<dbReference type="PANTHER" id="PTHR37558">
    <property type="entry name" value="HTH CENPB-TYPE DOMAIN-CONTAINING PROTEIN"/>
    <property type="match status" value="1"/>
</dbReference>
<protein>
    <submittedName>
        <fullName evidence="3">Uncharacterized protein</fullName>
    </submittedName>
</protein>
<evidence type="ECO:0000313" key="3">
    <source>
        <dbReference type="EMBL" id="MAA32027.1"/>
    </source>
</evidence>
<evidence type="ECO:0000256" key="2">
    <source>
        <dbReference type="SAM" id="MobiDB-lite"/>
    </source>
</evidence>
<sequence length="420" mass="46427">MDACGPTRVKAELLDSLFSLSSRESAGHAEGLMTEAYPGPASDSICIKTEPYDVDTKAFPESHENKDELVTAGSTRATKMVTNASVTIKVEPLDTNLSCLPESYIKAETTADHPGAKFKMVKNGGRSRFTITDDLALLREARSRNPFRDASAWLRVASGVQCATGKVFTSRAVKDRCDLLLSQYVNQDRESLRKSGTEEEYSEKEHLLQELVDLTNEFAYKFHQRQRKQSQGRQESRQIASATRDSVACAAYTATNLSCGAELSPLEDALAVEEESPASQLLTAIISHCDVDLDSPQSSSATDHEVTSPGAALSSSSGGACNVSGQENSVARNGTPKGKRKQDAADFEFLEKRMRHEMAVKEKEFALESRRLALEESRLELERERMRHQSEEARLNRQMLATQQETFLKVLETIIHKLAK</sequence>
<proteinExistence type="predicted"/>
<evidence type="ECO:0000256" key="1">
    <source>
        <dbReference type="SAM" id="Coils"/>
    </source>
</evidence>
<organism evidence="3">
    <name type="scientific">Ornithodoros erraticus</name>
    <name type="common">European soft tick</name>
    <name type="synonym">Alectorobius erraticus</name>
    <dbReference type="NCBI Taxonomy" id="265619"/>
    <lineage>
        <taxon>Eukaryota</taxon>
        <taxon>Metazoa</taxon>
        <taxon>Ecdysozoa</taxon>
        <taxon>Arthropoda</taxon>
        <taxon>Chelicerata</taxon>
        <taxon>Arachnida</taxon>
        <taxon>Acari</taxon>
        <taxon>Parasitiformes</taxon>
        <taxon>Ixodida</taxon>
        <taxon>Ixodoidea</taxon>
        <taxon>Argasidae</taxon>
        <taxon>Ornithodorinae</taxon>
        <taxon>Ornithodoros</taxon>
    </lineage>
</organism>
<feature type="compositionally biased region" description="Polar residues" evidence="2">
    <location>
        <begin position="323"/>
        <end position="332"/>
    </location>
</feature>
<feature type="compositionally biased region" description="Low complexity" evidence="2">
    <location>
        <begin position="308"/>
        <end position="320"/>
    </location>
</feature>
<keyword evidence="1" id="KW-0175">Coiled coil</keyword>
<dbReference type="AlphaFoldDB" id="A0A293LEY1"/>
<feature type="region of interest" description="Disordered" evidence="2">
    <location>
        <begin position="295"/>
        <end position="342"/>
    </location>
</feature>
<reference evidence="3" key="1">
    <citation type="submission" date="2017-08" db="EMBL/GenBank/DDBJ databases">
        <title>Ornithodoros erraticus midgut genes differentially expressed after blood feeding.</title>
        <authorList>
            <person name="Oleaga A."/>
        </authorList>
    </citation>
    <scope>NUCLEOTIDE SEQUENCE</scope>
    <source>
        <strain evidence="3">Female</strain>
        <tissue evidence="3">Gut</tissue>
    </source>
</reference>
<dbReference type="EMBL" id="GFWV01007297">
    <property type="protein sequence ID" value="MAA32027.1"/>
    <property type="molecule type" value="Transcribed_RNA"/>
</dbReference>
<dbReference type="PANTHER" id="PTHR37558:SF1">
    <property type="entry name" value="HTH CENPB-TYPE DOMAIN-CONTAINING PROTEIN"/>
    <property type="match status" value="1"/>
</dbReference>